<evidence type="ECO:0000313" key="1">
    <source>
        <dbReference type="EMBL" id="GEJ55427.1"/>
    </source>
</evidence>
<reference evidence="2" key="1">
    <citation type="journal article" date="2020" name="Appl. Environ. Microbiol.">
        <title>Diazotrophic Anaeromyxobacter Isolates from Soils.</title>
        <authorList>
            <person name="Masuda Y."/>
            <person name="Yamanaka H."/>
            <person name="Xu Z.X."/>
            <person name="Shiratori Y."/>
            <person name="Aono T."/>
            <person name="Amachi S."/>
            <person name="Senoo K."/>
            <person name="Itoh H."/>
        </authorList>
    </citation>
    <scope>NUCLEOTIDE SEQUENCE [LARGE SCALE GENOMIC DNA]</scope>
    <source>
        <strain evidence="2">R267</strain>
    </source>
</reference>
<sequence length="75" mass="7911">MARSAARAEPDVWTWAAVGVNSQRARGTAESRDEAVSQAIARVGPLQLVELRDPSGNVTRLGKLVDGRELPGTAA</sequence>
<evidence type="ECO:0000313" key="2">
    <source>
        <dbReference type="Proteomes" id="UP000503640"/>
    </source>
</evidence>
<name>A0A7I9VHA8_9BACT</name>
<gene>
    <name evidence="1" type="ORF">AMYX_01680</name>
</gene>
<organism evidence="1 2">
    <name type="scientific">Anaeromyxobacter diazotrophicus</name>
    <dbReference type="NCBI Taxonomy" id="2590199"/>
    <lineage>
        <taxon>Bacteria</taxon>
        <taxon>Pseudomonadati</taxon>
        <taxon>Myxococcota</taxon>
        <taxon>Myxococcia</taxon>
        <taxon>Myxococcales</taxon>
        <taxon>Cystobacterineae</taxon>
        <taxon>Anaeromyxobacteraceae</taxon>
        <taxon>Anaeromyxobacter</taxon>
    </lineage>
</organism>
<keyword evidence="2" id="KW-1185">Reference proteome</keyword>
<dbReference type="EMBL" id="BJTG01000001">
    <property type="protein sequence ID" value="GEJ55427.1"/>
    <property type="molecule type" value="Genomic_DNA"/>
</dbReference>
<accession>A0A7I9VHA8</accession>
<proteinExistence type="predicted"/>
<dbReference type="Proteomes" id="UP000503640">
    <property type="component" value="Unassembled WGS sequence"/>
</dbReference>
<comment type="caution">
    <text evidence="1">The sequence shown here is derived from an EMBL/GenBank/DDBJ whole genome shotgun (WGS) entry which is preliminary data.</text>
</comment>
<protein>
    <submittedName>
        <fullName evidence="1">Uncharacterized protein</fullName>
    </submittedName>
</protein>
<dbReference type="AlphaFoldDB" id="A0A7I9VHA8"/>